<reference evidence="5" key="1">
    <citation type="submission" date="2025-08" db="UniProtKB">
        <authorList>
            <consortium name="Ensembl"/>
        </authorList>
    </citation>
    <scope>IDENTIFICATION</scope>
</reference>
<dbReference type="GeneID" id="108234111"/>
<keyword evidence="2" id="KW-1015">Disulfide bond</keyword>
<dbReference type="OrthoDB" id="2142683at2759"/>
<evidence type="ECO:0000256" key="1">
    <source>
        <dbReference type="ARBA" id="ARBA00022734"/>
    </source>
</evidence>
<evidence type="ECO:0000256" key="3">
    <source>
        <dbReference type="SAM" id="Phobius"/>
    </source>
</evidence>
<sequence length="312" mass="35598">MEKKEPQVDPDGGFNTLICQEDLEDDELKTYSQSNQQKLQASLFRTSPGTGSRLAAVILMLLAAVLLIVNISLGVHYSNLTDTHLTLKDTERIGKELGELQESYKTAIGAMKGAHMQLDSELNRQQQTNWELEHQTKRRKDFEMQADTVTKDLAKLRTRLPEITVSCKHCPPGWILMNSVCYYFSFADNGGLKSWLKARDFCRIHGGDLIIINSKDKENATVNYLLSHQDPSKTQKSFWMGLRDSQEEGTWKWLDGTVLDEGYWQDGEPNDYDKNEDCAEIFPSINFFKAWNDLKCSDLQNWICEKAPTSIS</sequence>
<dbReference type="GO" id="GO:0030246">
    <property type="term" value="F:carbohydrate binding"/>
    <property type="evidence" value="ECO:0007669"/>
    <property type="project" value="UniProtKB-KW"/>
</dbReference>
<dbReference type="PROSITE" id="PS00615">
    <property type="entry name" value="C_TYPE_LECTIN_1"/>
    <property type="match status" value="1"/>
</dbReference>
<dbReference type="InterPro" id="IPR050111">
    <property type="entry name" value="C-type_lectin/snaclec_domain"/>
</dbReference>
<keyword evidence="6" id="KW-1185">Reference proteome</keyword>
<accession>A0A3Q2ZJA7</accession>
<keyword evidence="3" id="KW-0812">Transmembrane</keyword>
<evidence type="ECO:0000313" key="5">
    <source>
        <dbReference type="Ensembl" id="ENSKMAP00000003748.1"/>
    </source>
</evidence>
<dbReference type="InterPro" id="IPR001304">
    <property type="entry name" value="C-type_lectin-like"/>
</dbReference>
<dbReference type="KEGG" id="kmr:108234111"/>
<evidence type="ECO:0000259" key="4">
    <source>
        <dbReference type="PROSITE" id="PS50041"/>
    </source>
</evidence>
<organism evidence="5 6">
    <name type="scientific">Kryptolebias marmoratus</name>
    <name type="common">Mangrove killifish</name>
    <name type="synonym">Rivulus marmoratus</name>
    <dbReference type="NCBI Taxonomy" id="37003"/>
    <lineage>
        <taxon>Eukaryota</taxon>
        <taxon>Metazoa</taxon>
        <taxon>Chordata</taxon>
        <taxon>Craniata</taxon>
        <taxon>Vertebrata</taxon>
        <taxon>Euteleostomi</taxon>
        <taxon>Actinopterygii</taxon>
        <taxon>Neopterygii</taxon>
        <taxon>Teleostei</taxon>
        <taxon>Neoteleostei</taxon>
        <taxon>Acanthomorphata</taxon>
        <taxon>Ovalentaria</taxon>
        <taxon>Atherinomorphae</taxon>
        <taxon>Cyprinodontiformes</taxon>
        <taxon>Rivulidae</taxon>
        <taxon>Kryptolebias</taxon>
    </lineage>
</organism>
<dbReference type="AlphaFoldDB" id="A0A3Q2ZJA7"/>
<dbReference type="InterPro" id="IPR018378">
    <property type="entry name" value="C-type_lectin_CS"/>
</dbReference>
<keyword evidence="3" id="KW-0472">Membrane</keyword>
<dbReference type="GeneTree" id="ENSGT01030000234575"/>
<dbReference type="PANTHER" id="PTHR22803">
    <property type="entry name" value="MANNOSE, PHOSPHOLIPASE, LECTIN RECEPTOR RELATED"/>
    <property type="match status" value="1"/>
</dbReference>
<dbReference type="SMART" id="SM00034">
    <property type="entry name" value="CLECT"/>
    <property type="match status" value="1"/>
</dbReference>
<dbReference type="InterPro" id="IPR016186">
    <property type="entry name" value="C-type_lectin-like/link_sf"/>
</dbReference>
<feature type="transmembrane region" description="Helical" evidence="3">
    <location>
        <begin position="54"/>
        <end position="77"/>
    </location>
</feature>
<dbReference type="InterPro" id="IPR033989">
    <property type="entry name" value="CD209-like_CTLD"/>
</dbReference>
<reference evidence="5" key="2">
    <citation type="submission" date="2025-09" db="UniProtKB">
        <authorList>
            <consortium name="Ensembl"/>
        </authorList>
    </citation>
    <scope>IDENTIFICATION</scope>
</reference>
<proteinExistence type="predicted"/>
<keyword evidence="3" id="KW-1133">Transmembrane helix</keyword>
<feature type="domain" description="C-type lectin" evidence="4">
    <location>
        <begin position="177"/>
        <end position="305"/>
    </location>
</feature>
<dbReference type="InterPro" id="IPR016187">
    <property type="entry name" value="CTDL_fold"/>
</dbReference>
<evidence type="ECO:0000313" key="6">
    <source>
        <dbReference type="Proteomes" id="UP000264800"/>
    </source>
</evidence>
<name>A0A3Q2ZJA7_KRYMA</name>
<dbReference type="PROSITE" id="PS50041">
    <property type="entry name" value="C_TYPE_LECTIN_2"/>
    <property type="match status" value="1"/>
</dbReference>
<protein>
    <submittedName>
        <fullName evidence="5">CD209 antigen-like protein E</fullName>
    </submittedName>
</protein>
<dbReference type="Ensembl" id="ENSKMAT00000003820.1">
    <property type="protein sequence ID" value="ENSKMAP00000003748.1"/>
    <property type="gene ID" value="ENSKMAG00000002860.1"/>
</dbReference>
<dbReference type="OMA" id="REFCQIY"/>
<dbReference type="SUPFAM" id="SSF56436">
    <property type="entry name" value="C-type lectin-like"/>
    <property type="match status" value="1"/>
</dbReference>
<dbReference type="CDD" id="cd03590">
    <property type="entry name" value="CLECT_DC-SIGN_like"/>
    <property type="match status" value="1"/>
</dbReference>
<evidence type="ECO:0000256" key="2">
    <source>
        <dbReference type="ARBA" id="ARBA00023157"/>
    </source>
</evidence>
<dbReference type="Proteomes" id="UP000264800">
    <property type="component" value="Unplaced"/>
</dbReference>
<dbReference type="RefSeq" id="XP_017268540.1">
    <property type="nucleotide sequence ID" value="XM_017413051.3"/>
</dbReference>
<keyword evidence="1" id="KW-0430">Lectin</keyword>
<dbReference type="Gene3D" id="3.10.100.10">
    <property type="entry name" value="Mannose-Binding Protein A, subunit A"/>
    <property type="match status" value="1"/>
</dbReference>
<dbReference type="Pfam" id="PF00059">
    <property type="entry name" value="Lectin_C"/>
    <property type="match status" value="1"/>
</dbReference>